<evidence type="ECO:0000313" key="7">
    <source>
        <dbReference type="EMBL" id="OHA48932.1"/>
    </source>
</evidence>
<dbReference type="NCBIfam" id="TIGR01079">
    <property type="entry name" value="rplX_bact"/>
    <property type="match status" value="1"/>
</dbReference>
<dbReference type="GO" id="GO:1990904">
    <property type="term" value="C:ribonucleoprotein complex"/>
    <property type="evidence" value="ECO:0007669"/>
    <property type="project" value="UniProtKB-KW"/>
</dbReference>
<keyword evidence="3 5" id="KW-0687">Ribonucleoprotein</keyword>
<dbReference type="GO" id="GO:0005840">
    <property type="term" value="C:ribosome"/>
    <property type="evidence" value="ECO:0007669"/>
    <property type="project" value="UniProtKB-KW"/>
</dbReference>
<comment type="caution">
    <text evidence="7">The sequence shown here is derived from an EMBL/GenBank/DDBJ whole genome shotgun (WGS) entry which is preliminary data.</text>
</comment>
<comment type="function">
    <text evidence="5">One of the proteins that surrounds the polypeptide exit tunnel on the outside of the subunit.</text>
</comment>
<dbReference type="HAMAP" id="MF_01326_B">
    <property type="entry name" value="Ribosomal_uL24_B"/>
    <property type="match status" value="1"/>
</dbReference>
<dbReference type="EMBL" id="MHSS01000002">
    <property type="protein sequence ID" value="OHA48932.1"/>
    <property type="molecule type" value="Genomic_DNA"/>
</dbReference>
<dbReference type="STRING" id="1802362.A2806_04545"/>
<comment type="subunit">
    <text evidence="5">Part of the 50S ribosomal subunit.</text>
</comment>
<keyword evidence="5" id="KW-0694">RNA-binding</keyword>
<dbReference type="GO" id="GO:0006412">
    <property type="term" value="P:translation"/>
    <property type="evidence" value="ECO:0007669"/>
    <property type="project" value="UniProtKB-UniRule"/>
</dbReference>
<keyword evidence="2 5" id="KW-0689">Ribosomal protein</keyword>
<reference evidence="7 8" key="1">
    <citation type="journal article" date="2016" name="Nat. Commun.">
        <title>Thousands of microbial genomes shed light on interconnected biogeochemical processes in an aquifer system.</title>
        <authorList>
            <person name="Anantharaman K."/>
            <person name="Brown C.T."/>
            <person name="Hug L.A."/>
            <person name="Sharon I."/>
            <person name="Castelle C.J."/>
            <person name="Probst A.J."/>
            <person name="Thomas B.C."/>
            <person name="Singh A."/>
            <person name="Wilkins M.J."/>
            <person name="Karaoz U."/>
            <person name="Brodie E.L."/>
            <person name="Williams K.H."/>
            <person name="Hubbard S.S."/>
            <person name="Banfield J.F."/>
        </authorList>
    </citation>
    <scope>NUCLEOTIDE SEQUENCE [LARGE SCALE GENOMIC DNA]</scope>
</reference>
<evidence type="ECO:0000256" key="5">
    <source>
        <dbReference type="HAMAP-Rule" id="MF_01326"/>
    </source>
</evidence>
<dbReference type="CDD" id="cd06089">
    <property type="entry name" value="KOW_RPL26"/>
    <property type="match status" value="1"/>
</dbReference>
<dbReference type="InterPro" id="IPR041988">
    <property type="entry name" value="Ribosomal_uL24_KOW"/>
</dbReference>
<dbReference type="InterPro" id="IPR057264">
    <property type="entry name" value="Ribosomal_uL24_C"/>
</dbReference>
<dbReference type="InterPro" id="IPR014722">
    <property type="entry name" value="Rib_uL2_dom2"/>
</dbReference>
<dbReference type="GO" id="GO:0019843">
    <property type="term" value="F:rRNA binding"/>
    <property type="evidence" value="ECO:0007669"/>
    <property type="project" value="UniProtKB-UniRule"/>
</dbReference>
<evidence type="ECO:0000313" key="8">
    <source>
        <dbReference type="Proteomes" id="UP000177629"/>
    </source>
</evidence>
<dbReference type="GO" id="GO:0003735">
    <property type="term" value="F:structural constituent of ribosome"/>
    <property type="evidence" value="ECO:0007669"/>
    <property type="project" value="InterPro"/>
</dbReference>
<keyword evidence="5" id="KW-0699">rRNA-binding</keyword>
<evidence type="ECO:0000259" key="6">
    <source>
        <dbReference type="SMART" id="SM00739"/>
    </source>
</evidence>
<evidence type="ECO:0000256" key="2">
    <source>
        <dbReference type="ARBA" id="ARBA00022980"/>
    </source>
</evidence>
<dbReference type="InterPro" id="IPR005824">
    <property type="entry name" value="KOW"/>
</dbReference>
<organism evidence="7 8">
    <name type="scientific">Candidatus Terrybacteria bacterium RIFCSPHIGHO2_01_FULL_48_17</name>
    <dbReference type="NCBI Taxonomy" id="1802362"/>
    <lineage>
        <taxon>Bacteria</taxon>
        <taxon>Candidatus Terryibacteriota</taxon>
    </lineage>
</organism>
<dbReference type="InterPro" id="IPR003256">
    <property type="entry name" value="Ribosomal_uL24"/>
</dbReference>
<dbReference type="SUPFAM" id="SSF50104">
    <property type="entry name" value="Translation proteins SH3-like domain"/>
    <property type="match status" value="1"/>
</dbReference>
<dbReference type="PANTHER" id="PTHR12903">
    <property type="entry name" value="MITOCHONDRIAL RIBOSOMAL PROTEIN L24"/>
    <property type="match status" value="1"/>
</dbReference>
<feature type="domain" description="KOW" evidence="6">
    <location>
        <begin position="2"/>
        <end position="29"/>
    </location>
</feature>
<comment type="function">
    <text evidence="5">One of two assembly initiator proteins, it binds directly to the 5'-end of the 23S rRNA, where it nucleates assembly of the 50S subunit.</text>
</comment>
<dbReference type="Pfam" id="PF17136">
    <property type="entry name" value="ribosomal_L24"/>
    <property type="match status" value="1"/>
</dbReference>
<dbReference type="Gene3D" id="2.30.30.30">
    <property type="match status" value="1"/>
</dbReference>
<sequence>MKIKTGDTVTVRVGKDRGKSGKIVRAIPSLGKVLVENINLVNRHKKPRKQGEKGQRVSIPAFINVSNVKLVCPSCKQAVRVRSRRHDGGRERQCHKCGASL</sequence>
<comment type="similarity">
    <text evidence="1 5">Belongs to the universal ribosomal protein uL24 family.</text>
</comment>
<gene>
    <name evidence="5" type="primary">rplX</name>
    <name evidence="7" type="ORF">A2806_04545</name>
</gene>
<dbReference type="Proteomes" id="UP000177629">
    <property type="component" value="Unassembled WGS sequence"/>
</dbReference>
<name>A0A1G2PMV7_9BACT</name>
<proteinExistence type="inferred from homology"/>
<evidence type="ECO:0000256" key="4">
    <source>
        <dbReference type="ARBA" id="ARBA00035206"/>
    </source>
</evidence>
<protein>
    <recommendedName>
        <fullName evidence="4 5">Large ribosomal subunit protein uL24</fullName>
    </recommendedName>
</protein>
<dbReference type="Pfam" id="PF00467">
    <property type="entry name" value="KOW"/>
    <property type="match status" value="1"/>
</dbReference>
<evidence type="ECO:0000256" key="3">
    <source>
        <dbReference type="ARBA" id="ARBA00023274"/>
    </source>
</evidence>
<dbReference type="SMART" id="SM00739">
    <property type="entry name" value="KOW"/>
    <property type="match status" value="1"/>
</dbReference>
<evidence type="ECO:0000256" key="1">
    <source>
        <dbReference type="ARBA" id="ARBA00010618"/>
    </source>
</evidence>
<dbReference type="AlphaFoldDB" id="A0A1G2PMV7"/>
<accession>A0A1G2PMV7</accession>
<dbReference type="InterPro" id="IPR008991">
    <property type="entry name" value="Translation_prot_SH3-like_sf"/>
</dbReference>